<organism evidence="1 2">
    <name type="scientific">Virgibacillus halodenitrificans</name>
    <name type="common">Bacillus halodenitrificans</name>
    <dbReference type="NCBI Taxonomy" id="1482"/>
    <lineage>
        <taxon>Bacteria</taxon>
        <taxon>Bacillati</taxon>
        <taxon>Bacillota</taxon>
        <taxon>Bacilli</taxon>
        <taxon>Bacillales</taxon>
        <taxon>Bacillaceae</taxon>
        <taxon>Virgibacillus</taxon>
    </lineage>
</organism>
<evidence type="ECO:0008006" key="3">
    <source>
        <dbReference type="Google" id="ProtNLM"/>
    </source>
</evidence>
<evidence type="ECO:0000313" key="2">
    <source>
        <dbReference type="Proteomes" id="UP000182945"/>
    </source>
</evidence>
<protein>
    <recommendedName>
        <fullName evidence="3">Rho termination factor N-terminal domain-containing protein</fullName>
    </recommendedName>
</protein>
<dbReference type="AlphaFoldDB" id="A0AAC9NLG6"/>
<dbReference type="Proteomes" id="UP000182945">
    <property type="component" value="Chromosome"/>
</dbReference>
<name>A0AAC9NLG6_VIRHA</name>
<accession>A0AAC9NLG6</accession>
<sequence length="100" mass="11471">MKVFIRKTAQGSEYWDNKEKRTLFVPAGKKPGFEVTEDPESMIGNELNLNETLHNEIYLDDMNKEQLLEFAEQNEIDVPGNMSKEDTIRKHIADTLAAAE</sequence>
<dbReference type="RefSeq" id="WP_071649228.1">
    <property type="nucleotide sequence ID" value="NZ_CP017962.1"/>
</dbReference>
<evidence type="ECO:0000313" key="1">
    <source>
        <dbReference type="EMBL" id="APC48968.1"/>
    </source>
</evidence>
<dbReference type="KEGG" id="vhl:BME96_12540"/>
<dbReference type="GeneID" id="71515231"/>
<proteinExistence type="predicted"/>
<dbReference type="EMBL" id="CP017962">
    <property type="protein sequence ID" value="APC48968.1"/>
    <property type="molecule type" value="Genomic_DNA"/>
</dbReference>
<gene>
    <name evidence="1" type="ORF">BME96_12540</name>
</gene>
<reference evidence="1 2" key="1">
    <citation type="submission" date="2016-11" db="EMBL/GenBank/DDBJ databases">
        <title>Complete genome sequencing of Virgibacillus halodenitrificans PDB-F2.</title>
        <authorList>
            <person name="Sun Z."/>
            <person name="Zhou Y."/>
            <person name="Li H."/>
        </authorList>
    </citation>
    <scope>NUCLEOTIDE SEQUENCE [LARGE SCALE GENOMIC DNA]</scope>
    <source>
        <strain evidence="1 2">PDB-F2</strain>
    </source>
</reference>